<dbReference type="RefSeq" id="WP_117898228.1">
    <property type="nucleotide sequence ID" value="NZ_CAUBDY010000010.1"/>
</dbReference>
<evidence type="ECO:0000256" key="4">
    <source>
        <dbReference type="ARBA" id="ARBA00022989"/>
    </source>
</evidence>
<keyword evidence="5 7" id="KW-0472">Membrane</keyword>
<evidence type="ECO:0000256" key="7">
    <source>
        <dbReference type="SAM" id="Phobius"/>
    </source>
</evidence>
<sequence length="434" mass="47675">MNILDKVRHKDTTYLTNNIKDNQSAETLGEALKKDEEDIDNLQTTTQTSTVNKKVVIGLFLFFMTVAVTVFIFSSDDSSDEKKENKPKVEVADTQNDYNVAKTGSVDTIPDNYDSLAKHEQQPNKNINNQNQAQYVQKRPATNSSNNTNYYPENNNEVHYSRPVPILQSQPPSYIPKQQTSNTANTTSINSSNTNNEQKQDEKNIFAAAIKFMSFNQDNQDENTSETVTTENPTNNTFSYPQVNNINENTILAGTLINATLLSGINSQIGGQIMAQINNNIYDSLYGNNLLIPAGSKIIGQYESAIKQGQSRVDISWNTLIFPNGDTYNVENMFKSVDAQGYAGIKGDVNNHTGKQIGAGILASAIGALGNIATGNNYSEYGWRNSGDLAAQGAATSLINTASKLFEKQMNIEPEITVNPGTSINIMTITNLVF</sequence>
<dbReference type="InterPro" id="IPR042217">
    <property type="entry name" value="T4SS_VirB10/TrbI"/>
</dbReference>
<feature type="region of interest" description="Disordered" evidence="6">
    <location>
        <begin position="135"/>
        <end position="200"/>
    </location>
</feature>
<dbReference type="Proteomes" id="UP001198190">
    <property type="component" value="Unassembled WGS sequence"/>
</dbReference>
<evidence type="ECO:0000256" key="6">
    <source>
        <dbReference type="SAM" id="MobiDB-lite"/>
    </source>
</evidence>
<comment type="similarity">
    <text evidence="2">Belongs to the TrbI/VirB10 family.</text>
</comment>
<protein>
    <submittedName>
        <fullName evidence="8">TrbI/VirB10 family protein</fullName>
    </submittedName>
</protein>
<dbReference type="Pfam" id="PF03743">
    <property type="entry name" value="TrbI"/>
    <property type="match status" value="1"/>
</dbReference>
<dbReference type="AlphaFoldDB" id="A0AAW4U7P1"/>
<accession>A0AAW4U7P1</accession>
<name>A0AAW4U7P1_9FIRM</name>
<reference evidence="8" key="1">
    <citation type="submission" date="2021-10" db="EMBL/GenBank/DDBJ databases">
        <title>Collection of gut derived symbiotic bacterial strains cultured from healthy donors.</title>
        <authorList>
            <person name="Lin H."/>
            <person name="Littmann E."/>
            <person name="Claire K."/>
            <person name="Pamer E."/>
        </authorList>
    </citation>
    <scope>NUCLEOTIDE SEQUENCE</scope>
    <source>
        <strain evidence="8">MSK.7.16</strain>
    </source>
</reference>
<evidence type="ECO:0000256" key="1">
    <source>
        <dbReference type="ARBA" id="ARBA00004167"/>
    </source>
</evidence>
<feature type="transmembrane region" description="Helical" evidence="7">
    <location>
        <begin position="55"/>
        <end position="73"/>
    </location>
</feature>
<comment type="caution">
    <text evidence="8">The sequence shown here is derived from an EMBL/GenBank/DDBJ whole genome shotgun (WGS) entry which is preliminary data.</text>
</comment>
<evidence type="ECO:0000256" key="3">
    <source>
        <dbReference type="ARBA" id="ARBA00022692"/>
    </source>
</evidence>
<evidence type="ECO:0000313" key="8">
    <source>
        <dbReference type="EMBL" id="MCB6829087.1"/>
    </source>
</evidence>
<feature type="compositionally biased region" description="Polar residues" evidence="6">
    <location>
        <begin position="167"/>
        <end position="179"/>
    </location>
</feature>
<evidence type="ECO:0000313" key="9">
    <source>
        <dbReference type="Proteomes" id="UP001198190"/>
    </source>
</evidence>
<gene>
    <name evidence="8" type="ORF">LIY65_10330</name>
</gene>
<dbReference type="InterPro" id="IPR005498">
    <property type="entry name" value="T4SS_VirB10/TraB/TrbI"/>
</dbReference>
<feature type="compositionally biased region" description="Low complexity" evidence="6">
    <location>
        <begin position="142"/>
        <end position="157"/>
    </location>
</feature>
<organism evidence="8 9">
    <name type="scientific">Megamonas funiformis</name>
    <dbReference type="NCBI Taxonomy" id="437897"/>
    <lineage>
        <taxon>Bacteria</taxon>
        <taxon>Bacillati</taxon>
        <taxon>Bacillota</taxon>
        <taxon>Negativicutes</taxon>
        <taxon>Selenomonadales</taxon>
        <taxon>Selenomonadaceae</taxon>
        <taxon>Megamonas</taxon>
    </lineage>
</organism>
<evidence type="ECO:0000256" key="2">
    <source>
        <dbReference type="ARBA" id="ARBA00010265"/>
    </source>
</evidence>
<keyword evidence="3 7" id="KW-0812">Transmembrane</keyword>
<feature type="compositionally biased region" description="Low complexity" evidence="6">
    <location>
        <begin position="180"/>
        <end position="196"/>
    </location>
</feature>
<keyword evidence="4 7" id="KW-1133">Transmembrane helix</keyword>
<dbReference type="EMBL" id="JAJCGD010000035">
    <property type="protein sequence ID" value="MCB6829087.1"/>
    <property type="molecule type" value="Genomic_DNA"/>
</dbReference>
<comment type="subcellular location">
    <subcellularLocation>
        <location evidence="1">Membrane</location>
        <topology evidence="1">Single-pass membrane protein</topology>
    </subcellularLocation>
</comment>
<dbReference type="CDD" id="cd16429">
    <property type="entry name" value="VirB10"/>
    <property type="match status" value="1"/>
</dbReference>
<dbReference type="Gene3D" id="2.40.128.260">
    <property type="entry name" value="Type IV secretion system, VirB10/TraB/TrbI"/>
    <property type="match status" value="1"/>
</dbReference>
<evidence type="ECO:0000256" key="5">
    <source>
        <dbReference type="ARBA" id="ARBA00023136"/>
    </source>
</evidence>
<dbReference type="GO" id="GO:0016020">
    <property type="term" value="C:membrane"/>
    <property type="evidence" value="ECO:0007669"/>
    <property type="project" value="UniProtKB-SubCell"/>
</dbReference>
<proteinExistence type="inferred from homology"/>